<dbReference type="PANTHER" id="PTHR48050:SF13">
    <property type="entry name" value="STEROL 3-BETA-GLUCOSYLTRANSFERASE UGT80A2"/>
    <property type="match status" value="1"/>
</dbReference>
<name>A0ABV0JEF3_9CYAN</name>
<dbReference type="Pfam" id="PF06722">
    <property type="entry name" value="EryCIII-like_C"/>
    <property type="match status" value="1"/>
</dbReference>
<dbReference type="RefSeq" id="WP_190442151.1">
    <property type="nucleotide sequence ID" value="NZ_JAMPKM010000021.1"/>
</dbReference>
<reference evidence="2 3" key="1">
    <citation type="submission" date="2022-04" db="EMBL/GenBank/DDBJ databases">
        <title>Positive selection, recombination, and allopatry shape intraspecific diversity of widespread and dominant cyanobacteria.</title>
        <authorList>
            <person name="Wei J."/>
            <person name="Shu W."/>
            <person name="Hu C."/>
        </authorList>
    </citation>
    <scope>NUCLEOTIDE SEQUENCE [LARGE SCALE GENOMIC DNA]</scope>
    <source>
        <strain evidence="2 3">GB2-A4</strain>
    </source>
</reference>
<dbReference type="InterPro" id="IPR002213">
    <property type="entry name" value="UDP_glucos_trans"/>
</dbReference>
<dbReference type="SUPFAM" id="SSF53756">
    <property type="entry name" value="UDP-Glycosyltransferase/glycogen phosphorylase"/>
    <property type="match status" value="1"/>
</dbReference>
<comment type="caution">
    <text evidence="2">The sequence shown here is derived from an EMBL/GenBank/DDBJ whole genome shotgun (WGS) entry which is preliminary data.</text>
</comment>
<dbReference type="Gene3D" id="3.40.50.2000">
    <property type="entry name" value="Glycogen Phosphorylase B"/>
    <property type="match status" value="2"/>
</dbReference>
<evidence type="ECO:0000313" key="2">
    <source>
        <dbReference type="EMBL" id="MEP0820151.1"/>
    </source>
</evidence>
<protein>
    <submittedName>
        <fullName evidence="2">Glycosyltransferase</fullName>
    </submittedName>
</protein>
<dbReference type="InterPro" id="IPR010610">
    <property type="entry name" value="EryCIII-like_C"/>
</dbReference>
<dbReference type="Proteomes" id="UP001464891">
    <property type="component" value="Unassembled WGS sequence"/>
</dbReference>
<feature type="domain" description="Erythromycin biosynthesis protein CIII-like C-terminal" evidence="1">
    <location>
        <begin position="298"/>
        <end position="418"/>
    </location>
</feature>
<dbReference type="CDD" id="cd03784">
    <property type="entry name" value="GT1_Gtf-like"/>
    <property type="match status" value="1"/>
</dbReference>
<organism evidence="2 3">
    <name type="scientific">Trichocoleus desertorum GB2-A4</name>
    <dbReference type="NCBI Taxonomy" id="2933944"/>
    <lineage>
        <taxon>Bacteria</taxon>
        <taxon>Bacillati</taxon>
        <taxon>Cyanobacteriota</taxon>
        <taxon>Cyanophyceae</taxon>
        <taxon>Leptolyngbyales</taxon>
        <taxon>Trichocoleusaceae</taxon>
        <taxon>Trichocoleus</taxon>
    </lineage>
</organism>
<dbReference type="EMBL" id="JAMPKM010000021">
    <property type="protein sequence ID" value="MEP0820151.1"/>
    <property type="molecule type" value="Genomic_DNA"/>
</dbReference>
<keyword evidence="3" id="KW-1185">Reference proteome</keyword>
<evidence type="ECO:0000313" key="3">
    <source>
        <dbReference type="Proteomes" id="UP001464891"/>
    </source>
</evidence>
<sequence length="427" mass="46160">MKVLIASTAAPGHLNPLLAVANILIKHNYEVVVQTAPELRSVVEAAGVPFTPEPPATNSFTDAMPRYLELRQAKNPGLELSAFDLEYFFAKKIGGQTAGLNQALQDFPADVILADAMFFGTLPMLLGAREERPAIVHLGISVLNLFSAKNSPPQPGMSEKEQLAERERRERVFHKPAKAGVDKALAELGYGPLPCSPLESMSVLPDLYLQPGIESFQYSDDSSSSSPVHYIGLLPMPPGQPALPTWWHELDRTKRLVLVTQGTLANRNLEQLIGPALTGLAKEEDVIVLATTGGQPIESILTEIPANAHVASFLPYELILPNVDLLLTNGGYGTVNLAIAHGIPIVSAGMTEDKGEVSAHVQWAGVGIDLRTNQATAEDLRAAAREVLDNPVYRERAKELALEFASHNTEMEVLRLIEACVLKPSTV</sequence>
<evidence type="ECO:0000259" key="1">
    <source>
        <dbReference type="Pfam" id="PF06722"/>
    </source>
</evidence>
<dbReference type="InterPro" id="IPR050426">
    <property type="entry name" value="Glycosyltransferase_28"/>
</dbReference>
<dbReference type="PANTHER" id="PTHR48050">
    <property type="entry name" value="STEROL 3-BETA-GLUCOSYLTRANSFERASE"/>
    <property type="match status" value="1"/>
</dbReference>
<gene>
    <name evidence="2" type="ORF">NC998_23895</name>
</gene>
<proteinExistence type="predicted"/>
<accession>A0ABV0JEF3</accession>